<dbReference type="Gene3D" id="1.20.120.990">
    <property type="entry name" value="Glycosyltransferase family 88, C-terminal domain"/>
    <property type="match status" value="1"/>
</dbReference>
<proteinExistence type="predicted"/>
<evidence type="ECO:0000313" key="2">
    <source>
        <dbReference type="Proteomes" id="UP001630127"/>
    </source>
</evidence>
<organism evidence="1 2">
    <name type="scientific">Cinchona calisaya</name>
    <dbReference type="NCBI Taxonomy" id="153742"/>
    <lineage>
        <taxon>Eukaryota</taxon>
        <taxon>Viridiplantae</taxon>
        <taxon>Streptophyta</taxon>
        <taxon>Embryophyta</taxon>
        <taxon>Tracheophyta</taxon>
        <taxon>Spermatophyta</taxon>
        <taxon>Magnoliopsida</taxon>
        <taxon>eudicotyledons</taxon>
        <taxon>Gunneridae</taxon>
        <taxon>Pentapetalae</taxon>
        <taxon>asterids</taxon>
        <taxon>lamiids</taxon>
        <taxon>Gentianales</taxon>
        <taxon>Rubiaceae</taxon>
        <taxon>Cinchonoideae</taxon>
        <taxon>Cinchoneae</taxon>
        <taxon>Cinchona</taxon>
    </lineage>
</organism>
<reference evidence="1 2" key="1">
    <citation type="submission" date="2024-11" db="EMBL/GenBank/DDBJ databases">
        <title>A near-complete genome assembly of Cinchona calisaya.</title>
        <authorList>
            <person name="Lian D.C."/>
            <person name="Zhao X.W."/>
            <person name="Wei L."/>
        </authorList>
    </citation>
    <scope>NUCLEOTIDE SEQUENCE [LARGE SCALE GENOMIC DNA]</scope>
    <source>
        <tissue evidence="1">Nenye</tissue>
    </source>
</reference>
<gene>
    <name evidence="1" type="ORF">ACH5RR_000914</name>
</gene>
<dbReference type="AlphaFoldDB" id="A0ABD3B231"/>
<dbReference type="SUPFAM" id="SSF48264">
    <property type="entry name" value="Cytochrome P450"/>
    <property type="match status" value="1"/>
</dbReference>
<evidence type="ECO:0008006" key="3">
    <source>
        <dbReference type="Google" id="ProtNLM"/>
    </source>
</evidence>
<accession>A0ABD3B231</accession>
<dbReference type="EMBL" id="JBJUIK010000001">
    <property type="protein sequence ID" value="KAL3537548.1"/>
    <property type="molecule type" value="Genomic_DNA"/>
</dbReference>
<name>A0ABD3B231_9GENT</name>
<dbReference type="Proteomes" id="UP001630127">
    <property type="component" value="Unassembled WGS sequence"/>
</dbReference>
<evidence type="ECO:0000313" key="1">
    <source>
        <dbReference type="EMBL" id="KAL3537548.1"/>
    </source>
</evidence>
<keyword evidence="2" id="KW-1185">Reference proteome</keyword>
<protein>
    <recommendedName>
        <fullName evidence="3">Cytochrome P450</fullName>
    </recommendedName>
</protein>
<sequence>MINQRLNAMKAGEPAGNDLLGVLLRVKLPRDSERRKQENVGLAIDEIIDEGKLFYFCGQHTTGVTLAGLALLLCSILNGKSEPEKFCKPLARTCQPKIN</sequence>
<dbReference type="InterPro" id="IPR036396">
    <property type="entry name" value="Cyt_P450_sf"/>
</dbReference>
<comment type="caution">
    <text evidence="1">The sequence shown here is derived from an EMBL/GenBank/DDBJ whole genome shotgun (WGS) entry which is preliminary data.</text>
</comment>